<dbReference type="Pfam" id="PF05593">
    <property type="entry name" value="RHS_repeat"/>
    <property type="match status" value="1"/>
</dbReference>
<dbReference type="EMBL" id="VWXC01000019">
    <property type="protein sequence ID" value="NIG21249.1"/>
    <property type="molecule type" value="Genomic_DNA"/>
</dbReference>
<proteinExistence type="predicted"/>
<feature type="signal peptide" evidence="1">
    <location>
        <begin position="1"/>
        <end position="22"/>
    </location>
</feature>
<reference evidence="2 3" key="1">
    <citation type="journal article" date="2019" name="bioRxiv">
        <title>Bacteria contribute to plant secondary compound degradation in a generalist herbivore system.</title>
        <authorList>
            <person name="Francoeur C.B."/>
            <person name="Khadempour L."/>
            <person name="Moreira-Soto R.D."/>
            <person name="Gotting K."/>
            <person name="Book A.J."/>
            <person name="Pinto-Tomas A.A."/>
            <person name="Keefover-Ring K."/>
            <person name="Currie C.R."/>
        </authorList>
    </citation>
    <scope>NUCLEOTIDE SEQUENCE [LARGE SCALE GENOMIC DNA]</scope>
    <source>
        <strain evidence="2">Al-1710</strain>
    </source>
</reference>
<dbReference type="Proteomes" id="UP001515780">
    <property type="component" value="Unassembled WGS sequence"/>
</dbReference>
<feature type="chain" id="PRO_5046717857" evidence="1">
    <location>
        <begin position="23"/>
        <end position="291"/>
    </location>
</feature>
<evidence type="ECO:0000313" key="3">
    <source>
        <dbReference type="Proteomes" id="UP001515780"/>
    </source>
</evidence>
<protein>
    <submittedName>
        <fullName evidence="2">RHS repeat protein</fullName>
    </submittedName>
</protein>
<dbReference type="Gene3D" id="2.180.10.10">
    <property type="entry name" value="RHS repeat-associated core"/>
    <property type="match status" value="1"/>
</dbReference>
<gene>
    <name evidence="2" type="ORF">F3J37_21470</name>
</gene>
<dbReference type="NCBIfam" id="TIGR01643">
    <property type="entry name" value="YD_repeat_2x"/>
    <property type="match status" value="1"/>
</dbReference>
<organism evidence="2 3">
    <name type="scientific">Candidatus Pantoea communis</name>
    <dbReference type="NCBI Taxonomy" id="2608354"/>
    <lineage>
        <taxon>Bacteria</taxon>
        <taxon>Pseudomonadati</taxon>
        <taxon>Pseudomonadota</taxon>
        <taxon>Gammaproteobacteria</taxon>
        <taxon>Enterobacterales</taxon>
        <taxon>Erwiniaceae</taxon>
        <taxon>Pantoea</taxon>
    </lineage>
</organism>
<sequence>MKFMTNAVLVCLALPCSPMAVAAACASEQKAVNQVNASILVDQTTSLVVPKSINMQIESKDGFMQGKGAFTFDQCGGLLQADIVQERNEKAPKGILTSIFTMHASRREYGWDTVMTFRNSFTDTLTQKNTLFVDAQIKGAYLVNPKGAIEKSGDITEGIYGTLKQTSTAMTHYQYNAKGQIVGAKRTSSLKSDRTFTQFNYNAAGQLTGKQSASRKSEYSYDKLGRLAKEISIQIFSTTEKAVTRCLKRDKFDQCINAVEHVTIIIPDYAGGKDKIEEHDVNVSRSYIYWE</sequence>
<evidence type="ECO:0000256" key="1">
    <source>
        <dbReference type="SAM" id="SignalP"/>
    </source>
</evidence>
<dbReference type="InterPro" id="IPR031325">
    <property type="entry name" value="RHS_repeat"/>
</dbReference>
<dbReference type="InterPro" id="IPR006530">
    <property type="entry name" value="YD"/>
</dbReference>
<keyword evidence="3" id="KW-1185">Reference proteome</keyword>
<accession>A0ABX0RZL2</accession>
<dbReference type="RefSeq" id="WP_166935629.1">
    <property type="nucleotide sequence ID" value="NZ_VWXC01000019.1"/>
</dbReference>
<name>A0ABX0RZL2_9GAMM</name>
<keyword evidence="1" id="KW-0732">Signal</keyword>
<evidence type="ECO:0000313" key="2">
    <source>
        <dbReference type="EMBL" id="NIG21249.1"/>
    </source>
</evidence>
<dbReference type="PROSITE" id="PS51257">
    <property type="entry name" value="PROKAR_LIPOPROTEIN"/>
    <property type="match status" value="1"/>
</dbReference>
<comment type="caution">
    <text evidence="2">The sequence shown here is derived from an EMBL/GenBank/DDBJ whole genome shotgun (WGS) entry which is preliminary data.</text>
</comment>